<feature type="domain" description="Minor capsid protein P11 C-terminal conserved region" evidence="3">
    <location>
        <begin position="102"/>
        <end position="183"/>
    </location>
</feature>
<dbReference type="InterPro" id="IPR055730">
    <property type="entry name" value="P11_C"/>
</dbReference>
<evidence type="ECO:0000313" key="4">
    <source>
        <dbReference type="EMBL" id="QHT92670.1"/>
    </source>
</evidence>
<evidence type="ECO:0000256" key="2">
    <source>
        <dbReference type="SAM" id="Phobius"/>
    </source>
</evidence>
<dbReference type="Pfam" id="PF23983">
    <property type="entry name" value="P11_C"/>
    <property type="match status" value="1"/>
</dbReference>
<feature type="region of interest" description="Disordered" evidence="1">
    <location>
        <begin position="37"/>
        <end position="59"/>
    </location>
</feature>
<dbReference type="EMBL" id="MN740193">
    <property type="protein sequence ID" value="QHT92670.1"/>
    <property type="molecule type" value="Genomic_DNA"/>
</dbReference>
<keyword evidence="2" id="KW-0812">Transmembrane</keyword>
<name>A0A6C0IJ63_9ZZZZ</name>
<accession>A0A6C0IJ63</accession>
<evidence type="ECO:0000259" key="3">
    <source>
        <dbReference type="Pfam" id="PF23983"/>
    </source>
</evidence>
<feature type="transmembrane region" description="Helical" evidence="2">
    <location>
        <begin position="12"/>
        <end position="30"/>
    </location>
</feature>
<keyword evidence="2" id="KW-0472">Membrane</keyword>
<reference evidence="4" key="1">
    <citation type="journal article" date="2020" name="Nature">
        <title>Giant virus diversity and host interactions through global metagenomics.</title>
        <authorList>
            <person name="Schulz F."/>
            <person name="Roux S."/>
            <person name="Paez-Espino D."/>
            <person name="Jungbluth S."/>
            <person name="Walsh D.A."/>
            <person name="Denef V.J."/>
            <person name="McMahon K.D."/>
            <person name="Konstantinidis K.T."/>
            <person name="Eloe-Fadrosh E.A."/>
            <person name="Kyrpides N.C."/>
            <person name="Woyke T."/>
        </authorList>
    </citation>
    <scope>NUCLEOTIDE SEQUENCE</scope>
    <source>
        <strain evidence="4">GVMAG-M-3300023184-89</strain>
    </source>
</reference>
<organism evidence="4">
    <name type="scientific">viral metagenome</name>
    <dbReference type="NCBI Taxonomy" id="1070528"/>
    <lineage>
        <taxon>unclassified sequences</taxon>
        <taxon>metagenomes</taxon>
        <taxon>organismal metagenomes</taxon>
    </lineage>
</organism>
<proteinExistence type="predicted"/>
<keyword evidence="2" id="KW-1133">Transmembrane helix</keyword>
<dbReference type="AlphaFoldDB" id="A0A6C0IJ63"/>
<evidence type="ECO:0000256" key="1">
    <source>
        <dbReference type="SAM" id="MobiDB-lite"/>
    </source>
</evidence>
<protein>
    <recommendedName>
        <fullName evidence="3">Minor capsid protein P11 C-terminal conserved region domain-containing protein</fullName>
    </recommendedName>
</protein>
<sequence length="189" mass="20161">MNFLKNLQKTMKAHHLLALLGIVVVIYAMYQYSGQKGRPSDGFNPNKNGAMPSGNGNMQMNARMGVSAANPAGQNEVYSSVTDIKTSSYGLPPSCSRGAISDPADLLPKDTNSQWAQLNPAGSADFKNVNLLKAGYNIGIDTVGSSLRNANLQVRSEPPNPTTVVSPWLNTTIEPDLMRAPLEIGCGPQ</sequence>